<organism evidence="2 3">
    <name type="scientific">Emydomyces testavorans</name>
    <dbReference type="NCBI Taxonomy" id="2070801"/>
    <lineage>
        <taxon>Eukaryota</taxon>
        <taxon>Fungi</taxon>
        <taxon>Dikarya</taxon>
        <taxon>Ascomycota</taxon>
        <taxon>Pezizomycotina</taxon>
        <taxon>Eurotiomycetes</taxon>
        <taxon>Eurotiomycetidae</taxon>
        <taxon>Onygenales</taxon>
        <taxon>Nannizziopsiaceae</taxon>
        <taxon>Emydomyces</taxon>
    </lineage>
</organism>
<protein>
    <submittedName>
        <fullName evidence="2">Uncharacterized protein</fullName>
    </submittedName>
</protein>
<dbReference type="AlphaFoldDB" id="A0AAF0DFP4"/>
<dbReference type="EMBL" id="CP120627">
    <property type="protein sequence ID" value="WEW56766.1"/>
    <property type="molecule type" value="Genomic_DNA"/>
</dbReference>
<evidence type="ECO:0000313" key="2">
    <source>
        <dbReference type="EMBL" id="WEW56766.1"/>
    </source>
</evidence>
<evidence type="ECO:0000256" key="1">
    <source>
        <dbReference type="SAM" id="MobiDB-lite"/>
    </source>
</evidence>
<sequence length="431" mass="49752">MRQPLQDRIKLAKKKWFDVRDKYSSELNIYQLKTYHSASKIRLEQFLALRTVWVTLTRDQFNPDEWGINDINGAADLLRTKESWPQYLNHVHKVAPDSIHPVPCIGGFEIVWYHQQLVQDLVDLEDYTAPKPDFSPIANRTRNRLKRKRQIERLDTPCPPSREPPRHAAKRKREEEKQRKEKINNGINKYFNNAFAAPSVSKPLPSLNEAAMLNSSFDNDETPAVPSSQRSTQVTGSDPEYAEEGKFPRHQDEQIVNTCLITFANVATFTVPGVKAHWSLQRKGFTFGQGANKLYEARIDGHLYTLANSKKSRVIVEVKKRERFALKAVHMQETAQMAAWISSEPDAHQEASRGSWKGYRRFLVSQNRHEIFLTVAEYDSQYLDYIQNPGYDLDPSLMTMFQFGPWNVSKRTHMNEFAAILLAMTLQLGSE</sequence>
<reference evidence="2" key="1">
    <citation type="submission" date="2023-03" db="EMBL/GenBank/DDBJ databases">
        <title>Emydomyces testavorans Genome Sequence.</title>
        <authorList>
            <person name="Hoyer L."/>
        </authorList>
    </citation>
    <scope>NUCLEOTIDE SEQUENCE</scope>
    <source>
        <strain evidence="2">16-2883</strain>
    </source>
</reference>
<feature type="compositionally biased region" description="Basic and acidic residues" evidence="1">
    <location>
        <begin position="172"/>
        <end position="183"/>
    </location>
</feature>
<proteinExistence type="predicted"/>
<name>A0AAF0DFP4_9EURO</name>
<accession>A0AAF0DFP4</accession>
<feature type="compositionally biased region" description="Polar residues" evidence="1">
    <location>
        <begin position="225"/>
        <end position="236"/>
    </location>
</feature>
<feature type="compositionally biased region" description="Basic residues" evidence="1">
    <location>
        <begin position="141"/>
        <end position="150"/>
    </location>
</feature>
<gene>
    <name evidence="2" type="ORF">PRK78_002217</name>
</gene>
<feature type="region of interest" description="Disordered" evidence="1">
    <location>
        <begin position="132"/>
        <end position="184"/>
    </location>
</feature>
<keyword evidence="3" id="KW-1185">Reference proteome</keyword>
<evidence type="ECO:0000313" key="3">
    <source>
        <dbReference type="Proteomes" id="UP001219355"/>
    </source>
</evidence>
<dbReference type="Proteomes" id="UP001219355">
    <property type="component" value="Chromosome 1"/>
</dbReference>
<feature type="region of interest" description="Disordered" evidence="1">
    <location>
        <begin position="216"/>
        <end position="249"/>
    </location>
</feature>